<gene>
    <name evidence="2" type="ORF">Ctma_0658</name>
</gene>
<sequence length="196" mass="22872">MKTLILLFFISTSVLALKPHTANYTLSVSDFEIAKVKIALSETNGKYIYTLKAQTKGVIKLVKDYQISSKSIFTLSQFGLHSQHYQNFERDGDRVKQDIDIHPKNHQVDPLNQTLFIANVLEKQPDKQDIYFLLNDGKSVTKKHYRQTHSSNDNLIKFLSEDEKTEVHFARDKYYTPILIRNKKFVYQLNSIHFDE</sequence>
<reference evidence="2" key="1">
    <citation type="submission" date="2023-10" db="EMBL/GenBank/DDBJ databases">
        <title>The first scallop-associated chemosynthetic bacterial symbiont.</title>
        <authorList>
            <person name="Lin Y.-T."/>
            <person name="Sun J."/>
            <person name="Ip J.C.-H."/>
            <person name="He X."/>
            <person name="Gao Z.-M."/>
            <person name="Perez M."/>
            <person name="Xu T."/>
            <person name="Qian P.-Y."/>
            <person name="Qiu J.-W."/>
        </authorList>
    </citation>
    <scope>NUCLEOTIDE SEQUENCE</scope>
    <source>
        <strain evidence="2">Gill1</strain>
    </source>
</reference>
<proteinExistence type="predicted"/>
<evidence type="ECO:0008006" key="3">
    <source>
        <dbReference type="Google" id="ProtNLM"/>
    </source>
</evidence>
<evidence type="ECO:0000313" key="2">
    <source>
        <dbReference type="EMBL" id="WXT99952.1"/>
    </source>
</evidence>
<dbReference type="EMBL" id="CP138327">
    <property type="protein sequence ID" value="WXT99952.1"/>
    <property type="molecule type" value="Genomic_DNA"/>
</dbReference>
<dbReference type="AlphaFoldDB" id="A0AAU6PG05"/>
<evidence type="ECO:0000256" key="1">
    <source>
        <dbReference type="SAM" id="SignalP"/>
    </source>
</evidence>
<feature type="chain" id="PRO_5043402932" description="DUF3108 domain-containing protein" evidence="1">
    <location>
        <begin position="17"/>
        <end position="196"/>
    </location>
</feature>
<feature type="signal peptide" evidence="1">
    <location>
        <begin position="1"/>
        <end position="16"/>
    </location>
</feature>
<accession>A0AAU6PG05</accession>
<keyword evidence="1" id="KW-0732">Signal</keyword>
<name>A0AAU6PG05_9GAMM</name>
<protein>
    <recommendedName>
        <fullName evidence="3">DUF3108 domain-containing protein</fullName>
    </recommendedName>
</protein>
<organism evidence="2">
    <name type="scientific">Catillopecten margaritatus gill symbiont</name>
    <dbReference type="NCBI Taxonomy" id="3083288"/>
    <lineage>
        <taxon>Bacteria</taxon>
        <taxon>Pseudomonadati</taxon>
        <taxon>Pseudomonadota</taxon>
        <taxon>Gammaproteobacteria</taxon>
        <taxon>sulfur-oxidizing symbionts</taxon>
    </lineage>
</organism>